<proteinExistence type="predicted"/>
<evidence type="ECO:0000313" key="2">
    <source>
        <dbReference type="Proteomes" id="UP000221165"/>
    </source>
</evidence>
<name>A0A2C6L4W8_9APIC</name>
<dbReference type="RefSeq" id="XP_067924545.1">
    <property type="nucleotide sequence ID" value="XM_068063483.1"/>
</dbReference>
<keyword evidence="2" id="KW-1185">Reference proteome</keyword>
<comment type="caution">
    <text evidence="1">The sequence shown here is derived from an EMBL/GenBank/DDBJ whole genome shotgun (WGS) entry which is preliminary data.</text>
</comment>
<protein>
    <submittedName>
        <fullName evidence="1">Uncharacterized protein</fullName>
    </submittedName>
</protein>
<dbReference type="VEuPathDB" id="ToxoDB:CSUI_003285"/>
<evidence type="ECO:0000313" key="1">
    <source>
        <dbReference type="EMBL" id="PHJ22868.1"/>
    </source>
</evidence>
<dbReference type="EMBL" id="MIGC01001436">
    <property type="protein sequence ID" value="PHJ22868.1"/>
    <property type="molecule type" value="Genomic_DNA"/>
</dbReference>
<organism evidence="1 2">
    <name type="scientific">Cystoisospora suis</name>
    <dbReference type="NCBI Taxonomy" id="483139"/>
    <lineage>
        <taxon>Eukaryota</taxon>
        <taxon>Sar</taxon>
        <taxon>Alveolata</taxon>
        <taxon>Apicomplexa</taxon>
        <taxon>Conoidasida</taxon>
        <taxon>Coccidia</taxon>
        <taxon>Eucoccidiorida</taxon>
        <taxon>Eimeriorina</taxon>
        <taxon>Sarcocystidae</taxon>
        <taxon>Cystoisospora</taxon>
    </lineage>
</organism>
<reference evidence="1 2" key="1">
    <citation type="journal article" date="2017" name="Int. J. Parasitol.">
        <title>The genome of the protozoan parasite Cystoisospora suis and a reverse vaccinology approach to identify vaccine candidates.</title>
        <authorList>
            <person name="Palmieri N."/>
            <person name="Shrestha A."/>
            <person name="Ruttkowski B."/>
            <person name="Beck T."/>
            <person name="Vogl C."/>
            <person name="Tomley F."/>
            <person name="Blake D.P."/>
            <person name="Joachim A."/>
        </authorList>
    </citation>
    <scope>NUCLEOTIDE SEQUENCE [LARGE SCALE GENOMIC DNA]</scope>
    <source>
        <strain evidence="1 2">Wien I</strain>
    </source>
</reference>
<accession>A0A2C6L4W8</accession>
<dbReference type="GeneID" id="94426694"/>
<gene>
    <name evidence="1" type="ORF">CSUI_003285</name>
</gene>
<dbReference type="Proteomes" id="UP000221165">
    <property type="component" value="Unassembled WGS sequence"/>
</dbReference>
<sequence length="68" mass="7702">MGCIPRASFAERIVFSYHNVLMSSARIANISEGAISLENVPVSRWEPSDIEPFNVFLSRRNTFPSERT</sequence>
<dbReference type="AlphaFoldDB" id="A0A2C6L4W8"/>